<reference evidence="2" key="1">
    <citation type="journal article" date="2019" name="Int. J. Syst. Evol. Microbiol.">
        <title>The Global Catalogue of Microorganisms (GCM) 10K type strain sequencing project: providing services to taxonomists for standard genome sequencing and annotation.</title>
        <authorList>
            <consortium name="The Broad Institute Genomics Platform"/>
            <consortium name="The Broad Institute Genome Sequencing Center for Infectious Disease"/>
            <person name="Wu L."/>
            <person name="Ma J."/>
        </authorList>
    </citation>
    <scope>NUCLEOTIDE SEQUENCE [LARGE SCALE GENOMIC DNA]</scope>
    <source>
        <strain evidence="2">CCUG 53915</strain>
    </source>
</reference>
<dbReference type="Proteomes" id="UP001597231">
    <property type="component" value="Unassembled WGS sequence"/>
</dbReference>
<name>A0ABW3TSB7_9BACL</name>
<evidence type="ECO:0000313" key="1">
    <source>
        <dbReference type="EMBL" id="MFD1203520.1"/>
    </source>
</evidence>
<gene>
    <name evidence="1" type="ORF">ACFQ38_00015</name>
</gene>
<dbReference type="InterPro" id="IPR025930">
    <property type="entry name" value="NETI"/>
</dbReference>
<accession>A0ABW3TSB7</accession>
<dbReference type="Pfam" id="PF14044">
    <property type="entry name" value="NETI"/>
    <property type="match status" value="1"/>
</dbReference>
<proteinExistence type="predicted"/>
<sequence length="64" mass="7595">MSQKKKTVWFEVQENETIEDCLNRMKEEGYTPMGRKEEPLFQQVDGEYVPVRQLIKFKGVLLDS</sequence>
<organism evidence="1 2">
    <name type="scientific">Sporosarcina contaminans</name>
    <dbReference type="NCBI Taxonomy" id="633403"/>
    <lineage>
        <taxon>Bacteria</taxon>
        <taxon>Bacillati</taxon>
        <taxon>Bacillota</taxon>
        <taxon>Bacilli</taxon>
        <taxon>Bacillales</taxon>
        <taxon>Caryophanaceae</taxon>
        <taxon>Sporosarcina</taxon>
    </lineage>
</organism>
<protein>
    <submittedName>
        <fullName evidence="1">NETI motif-containing protein</fullName>
    </submittedName>
</protein>
<evidence type="ECO:0000313" key="2">
    <source>
        <dbReference type="Proteomes" id="UP001597231"/>
    </source>
</evidence>
<keyword evidence="2" id="KW-1185">Reference proteome</keyword>
<dbReference type="EMBL" id="JBHTLT010000001">
    <property type="protein sequence ID" value="MFD1203520.1"/>
    <property type="molecule type" value="Genomic_DNA"/>
</dbReference>
<comment type="caution">
    <text evidence="1">The sequence shown here is derived from an EMBL/GenBank/DDBJ whole genome shotgun (WGS) entry which is preliminary data.</text>
</comment>
<dbReference type="RefSeq" id="WP_381479363.1">
    <property type="nucleotide sequence ID" value="NZ_JBHTLT010000001.1"/>
</dbReference>